<name>A0ABW9M9B6_9FIRM</name>
<keyword evidence="5" id="KW-0540">Nuclease</keyword>
<dbReference type="GO" id="GO:0016787">
    <property type="term" value="F:hydrolase activity"/>
    <property type="evidence" value="ECO:0007669"/>
    <property type="project" value="UniProtKB-KW"/>
</dbReference>
<dbReference type="EMBL" id="JBGMEI010000009">
    <property type="protein sequence ID" value="MFO3665900.1"/>
    <property type="molecule type" value="Genomic_DNA"/>
</dbReference>
<dbReference type="PANTHER" id="PTHR30408">
    <property type="entry name" value="TYPE-1 RESTRICTION ENZYME ECOKI SPECIFICITY PROTEIN"/>
    <property type="match status" value="1"/>
</dbReference>
<keyword evidence="5" id="KW-0255">Endonuclease</keyword>
<dbReference type="EC" id="3.1.21.-" evidence="5"/>
<dbReference type="RefSeq" id="WP_410031573.1">
    <property type="nucleotide sequence ID" value="NZ_JBGMEI010000009.1"/>
</dbReference>
<reference evidence="5 6" key="1">
    <citation type="journal article" date="2025" name="Anaerobe">
        <title>Description of Anaerococcus kampingiae sp. nov., Anaerococcus groningensis sp. nov., Anaerococcus martiniensis sp. nov., and Anaerococcus cruorum sp. nov., isolated from human clinical specimens.</title>
        <authorList>
            <person name="Boiten K.E."/>
            <person name="Meijer J."/>
            <person name="van Wezel E.M."/>
            <person name="Veloo A.C.M."/>
        </authorList>
    </citation>
    <scope>NUCLEOTIDE SEQUENCE [LARGE SCALE GENOMIC DNA]</scope>
    <source>
        <strain evidence="5 6">ENR0831</strain>
    </source>
</reference>
<comment type="caution">
    <text evidence="5">The sequence shown here is derived from an EMBL/GenBank/DDBJ whole genome shotgun (WGS) entry which is preliminary data.</text>
</comment>
<dbReference type="Pfam" id="PF01420">
    <property type="entry name" value="Methylase_S"/>
    <property type="match status" value="1"/>
</dbReference>
<dbReference type="Gene3D" id="3.90.220.20">
    <property type="entry name" value="DNA methylase specificity domains"/>
    <property type="match status" value="2"/>
</dbReference>
<protein>
    <submittedName>
        <fullName evidence="5">Restriction endonuclease subunit S</fullName>
        <ecNumber evidence="5">3.1.21.-</ecNumber>
    </submittedName>
</protein>
<organism evidence="5 6">
    <name type="scientific">Anaerococcus martiniensis</name>
    <dbReference type="NCBI Taxonomy" id="3115615"/>
    <lineage>
        <taxon>Bacteria</taxon>
        <taxon>Bacillati</taxon>
        <taxon>Bacillota</taxon>
        <taxon>Tissierellia</taxon>
        <taxon>Tissierellales</taxon>
        <taxon>Peptoniphilaceae</taxon>
        <taxon>Anaerococcus</taxon>
    </lineage>
</organism>
<keyword evidence="2" id="KW-0680">Restriction system</keyword>
<keyword evidence="6" id="KW-1185">Reference proteome</keyword>
<feature type="domain" description="Type I restriction modification DNA specificity" evidence="4">
    <location>
        <begin position="226"/>
        <end position="397"/>
    </location>
</feature>
<keyword evidence="3" id="KW-0238">DNA-binding</keyword>
<dbReference type="SUPFAM" id="SSF116734">
    <property type="entry name" value="DNA methylase specificity domain"/>
    <property type="match status" value="2"/>
</dbReference>
<evidence type="ECO:0000256" key="3">
    <source>
        <dbReference type="ARBA" id="ARBA00023125"/>
    </source>
</evidence>
<accession>A0ABW9M9B6</accession>
<proteinExistence type="inferred from homology"/>
<sequence length="424" mass="48866">MTKRKMKDSGVEWLGEIPEDWEVTKNKYIFEQKKQIVGSDWENYQLLSLTTGGIIEKDINNLQGKLPESFGTYQVVEKDDLILCLFDLDMSAVFNSKSLFDGMISPAYRRYKLKVEGSINYYNYLFDYIFVDRKYTSYSTTLRFTLDNDEFGDIPTIVPSKSEQIKIAKFLDEKINIVNYNIIKITDEILKLKEYKKSIITEAVTKGLDRDVPMKDSGIEWIGEIPDHWQIKKLKYIADTICKGISPSYTEEELVPVINQASFSQGYLNKDFQYCNDDANSDAKLNYGDVLLATTGGGVLGKSFYFEEEGDYLASTDVAFIRTNNLNLSKFIYYIFSVNYDLFNGEFAKGSTNQTHLQMNLLSNMMLPLPSNSEIIKIVEYLDRLMINIENIINQKQVQIQSLEEYKKSIIYEYVTGKKEVGRG</sequence>
<evidence type="ECO:0000256" key="1">
    <source>
        <dbReference type="ARBA" id="ARBA00010923"/>
    </source>
</evidence>
<dbReference type="InterPro" id="IPR052021">
    <property type="entry name" value="Type-I_RS_S_subunit"/>
</dbReference>
<evidence type="ECO:0000259" key="4">
    <source>
        <dbReference type="Pfam" id="PF01420"/>
    </source>
</evidence>
<dbReference type="PANTHER" id="PTHR30408:SF12">
    <property type="entry name" value="TYPE I RESTRICTION ENZYME MJAVIII SPECIFICITY SUBUNIT"/>
    <property type="match status" value="1"/>
</dbReference>
<evidence type="ECO:0000313" key="5">
    <source>
        <dbReference type="EMBL" id="MFO3665900.1"/>
    </source>
</evidence>
<comment type="similarity">
    <text evidence="1">Belongs to the type-I restriction system S methylase family.</text>
</comment>
<dbReference type="GO" id="GO:0004519">
    <property type="term" value="F:endonuclease activity"/>
    <property type="evidence" value="ECO:0007669"/>
    <property type="project" value="UniProtKB-KW"/>
</dbReference>
<dbReference type="Gene3D" id="1.10.287.1120">
    <property type="entry name" value="Bipartite methylase S protein"/>
    <property type="match status" value="1"/>
</dbReference>
<dbReference type="Proteomes" id="UP001637996">
    <property type="component" value="Unassembled WGS sequence"/>
</dbReference>
<gene>
    <name evidence="5" type="ORF">ACCQ41_06545</name>
</gene>
<dbReference type="InterPro" id="IPR044946">
    <property type="entry name" value="Restrct_endonuc_typeI_TRD_sf"/>
</dbReference>
<evidence type="ECO:0000313" key="6">
    <source>
        <dbReference type="Proteomes" id="UP001637996"/>
    </source>
</evidence>
<keyword evidence="5" id="KW-0378">Hydrolase</keyword>
<evidence type="ECO:0000256" key="2">
    <source>
        <dbReference type="ARBA" id="ARBA00022747"/>
    </source>
</evidence>
<dbReference type="InterPro" id="IPR000055">
    <property type="entry name" value="Restrct_endonuc_typeI_TRD"/>
</dbReference>